<proteinExistence type="predicted"/>
<evidence type="ECO:0000313" key="1">
    <source>
        <dbReference type="EMBL" id="CAD0363100.1"/>
    </source>
</evidence>
<dbReference type="RefSeq" id="WP_046936238.1">
    <property type="nucleotide sequence ID" value="NZ_CP018729.1"/>
</dbReference>
<name>A0A6V7FID7_9XANT</name>
<protein>
    <submittedName>
        <fullName evidence="1">Uncharacterized protein</fullName>
    </submittedName>
</protein>
<geneLocation type="plasmid" evidence="1">
    <name>CFBP8129_p211</name>
</geneLocation>
<accession>A0A6V7FID7</accession>
<dbReference type="AlphaFoldDB" id="A0A6V7FID7"/>
<dbReference type="EMBL" id="LR828254">
    <property type="protein sequence ID" value="CAD0363100.1"/>
    <property type="molecule type" value="Genomic_DNA"/>
</dbReference>
<sequence length="241" mass="25950">MTPLPQTIVQSHMLGIFCPLAEDVGNLADWAAVAVAFFGAIAVFQLSRAANATARGVKRVAEREARDRRAATEREGRLLLIYLENEFRQALTAFGTLAMGLDIVAHDSFIDSGYARTQFHSEADGISLKLSREMFHRLHVLADSDAHDIARLLSGLSVLQHAAAEAAGIDLSETIPGVDGVGWNEFRRQTLSEGFVLLRKGAAEMQVILIRLIQEAVAAKVVAGAQHHTLENVATGPSTAG</sequence>
<dbReference type="EMBL" id="LR828254">
    <property type="protein sequence ID" value="CAD0363103.1"/>
    <property type="molecule type" value="Genomic_DNA"/>
</dbReference>
<reference evidence="1" key="1">
    <citation type="submission" date="2020-07" db="EMBL/GenBank/DDBJ databases">
        <authorList>
            <person name="Pothier F. J."/>
        </authorList>
    </citation>
    <scope>NUCLEOTIDE SEQUENCE [LARGE SCALE GENOMIC DNA]</scope>
    <source>
        <plasmid evidence="1">CFBP8129_p211</plasmid>
    </source>
</reference>
<organism evidence="1">
    <name type="scientific">Xanthomonas hortorum pv. gardneri</name>
    <dbReference type="NCBI Taxonomy" id="2754056"/>
    <lineage>
        <taxon>Bacteria</taxon>
        <taxon>Pseudomonadati</taxon>
        <taxon>Pseudomonadota</taxon>
        <taxon>Gammaproteobacteria</taxon>
        <taxon>Lysobacterales</taxon>
        <taxon>Lysobacteraceae</taxon>
        <taxon>Xanthomonas</taxon>
    </lineage>
</organism>
<keyword evidence="1" id="KW-0614">Plasmid</keyword>
<gene>
    <name evidence="1" type="ORF">CFBP8129_46840</name>
</gene>